<name>A0A8X6HK02_TRICU</name>
<gene>
    <name evidence="1" type="ORF">TNCT_257851</name>
</gene>
<comment type="caution">
    <text evidence="1">The sequence shown here is derived from an EMBL/GenBank/DDBJ whole genome shotgun (WGS) entry which is preliminary data.</text>
</comment>
<protein>
    <submittedName>
        <fullName evidence="1">Uncharacterized protein</fullName>
    </submittedName>
</protein>
<proteinExistence type="predicted"/>
<reference evidence="1" key="1">
    <citation type="submission" date="2020-07" db="EMBL/GenBank/DDBJ databases">
        <title>Multicomponent nature underlies the extraordinary mechanical properties of spider dragline silk.</title>
        <authorList>
            <person name="Kono N."/>
            <person name="Nakamura H."/>
            <person name="Mori M."/>
            <person name="Yoshida Y."/>
            <person name="Ohtoshi R."/>
            <person name="Malay A.D."/>
            <person name="Moran D.A.P."/>
            <person name="Tomita M."/>
            <person name="Numata K."/>
            <person name="Arakawa K."/>
        </authorList>
    </citation>
    <scope>NUCLEOTIDE SEQUENCE</scope>
</reference>
<dbReference type="AlphaFoldDB" id="A0A8X6HK02"/>
<evidence type="ECO:0000313" key="2">
    <source>
        <dbReference type="Proteomes" id="UP000887116"/>
    </source>
</evidence>
<dbReference type="Proteomes" id="UP000887116">
    <property type="component" value="Unassembled WGS sequence"/>
</dbReference>
<organism evidence="1 2">
    <name type="scientific">Trichonephila clavata</name>
    <name type="common">Joro spider</name>
    <name type="synonym">Nephila clavata</name>
    <dbReference type="NCBI Taxonomy" id="2740835"/>
    <lineage>
        <taxon>Eukaryota</taxon>
        <taxon>Metazoa</taxon>
        <taxon>Ecdysozoa</taxon>
        <taxon>Arthropoda</taxon>
        <taxon>Chelicerata</taxon>
        <taxon>Arachnida</taxon>
        <taxon>Araneae</taxon>
        <taxon>Araneomorphae</taxon>
        <taxon>Entelegynae</taxon>
        <taxon>Araneoidea</taxon>
        <taxon>Nephilidae</taxon>
        <taxon>Trichonephila</taxon>
    </lineage>
</organism>
<accession>A0A8X6HK02</accession>
<keyword evidence="2" id="KW-1185">Reference proteome</keyword>
<evidence type="ECO:0000313" key="1">
    <source>
        <dbReference type="EMBL" id="GFR25049.1"/>
    </source>
</evidence>
<dbReference type="EMBL" id="BMAO01028486">
    <property type="protein sequence ID" value="GFR25049.1"/>
    <property type="molecule type" value="Genomic_DNA"/>
</dbReference>
<sequence length="161" mass="18886">MRQGCAEGFVRKEALHREQKKSTVMCCFLWEILRCPLQGVVRSVPRFLFLLGMGNPESGTQTVALMGIGRPRSDKRQVLLWLYLWVKRSLEFKYPKDSNERLIKSSTFDVILMKISKYIEMLPPRTFSRVSAAEASNETRNSAVFFYERHEEANRYEAYEY</sequence>